<sequence length="203" mass="21709">MPGPLLSAALFVTLLNPFMIVIYLVDVIHKVDSERFRQVLTRAGGIAGAVFCAFALLGDAIFSTVVQAEFASFQIFGGIVFLLIGLQFLFRGPAAIEMLRGDAKELAGAIAMPVLIGPGTVSASVVVGQRHNGFVACAIVLLGVTLCVSTIVLLKAAHDYVRPRNEALIQRYIDVAGRITALYVGTVSIEMIMQGALVWARKF</sequence>
<evidence type="ECO:0000313" key="9">
    <source>
        <dbReference type="Proteomes" id="UP000318741"/>
    </source>
</evidence>
<gene>
    <name evidence="8" type="ORF">CA12_16020</name>
</gene>
<dbReference type="PANTHER" id="PTHR33508">
    <property type="entry name" value="UPF0056 MEMBRANE PROTEIN YHCE"/>
    <property type="match status" value="1"/>
</dbReference>
<keyword evidence="4 7" id="KW-0812">Transmembrane</keyword>
<proteinExistence type="inferred from homology"/>
<dbReference type="AlphaFoldDB" id="A0A517P816"/>
<dbReference type="Proteomes" id="UP000318741">
    <property type="component" value="Chromosome"/>
</dbReference>
<evidence type="ECO:0000256" key="2">
    <source>
        <dbReference type="ARBA" id="ARBA00009784"/>
    </source>
</evidence>
<keyword evidence="9" id="KW-1185">Reference proteome</keyword>
<reference evidence="8 9" key="1">
    <citation type="submission" date="2019-02" db="EMBL/GenBank/DDBJ databases">
        <title>Deep-cultivation of Planctomycetes and their phenomic and genomic characterization uncovers novel biology.</title>
        <authorList>
            <person name="Wiegand S."/>
            <person name="Jogler M."/>
            <person name="Boedeker C."/>
            <person name="Pinto D."/>
            <person name="Vollmers J."/>
            <person name="Rivas-Marin E."/>
            <person name="Kohn T."/>
            <person name="Peeters S.H."/>
            <person name="Heuer A."/>
            <person name="Rast P."/>
            <person name="Oberbeckmann S."/>
            <person name="Bunk B."/>
            <person name="Jeske O."/>
            <person name="Meyerdierks A."/>
            <person name="Storesund J.E."/>
            <person name="Kallscheuer N."/>
            <person name="Luecker S."/>
            <person name="Lage O.M."/>
            <person name="Pohl T."/>
            <person name="Merkel B.J."/>
            <person name="Hornburger P."/>
            <person name="Mueller R.-W."/>
            <person name="Bruemmer F."/>
            <person name="Labrenz M."/>
            <person name="Spormann A.M."/>
            <person name="Op den Camp H."/>
            <person name="Overmann J."/>
            <person name="Amann R."/>
            <person name="Jetten M.S.M."/>
            <person name="Mascher T."/>
            <person name="Medema M.H."/>
            <person name="Devos D.P."/>
            <person name="Kaster A.-K."/>
            <person name="Ovreas L."/>
            <person name="Rohde M."/>
            <person name="Galperin M.Y."/>
            <person name="Jogler C."/>
        </authorList>
    </citation>
    <scope>NUCLEOTIDE SEQUENCE [LARGE SCALE GENOMIC DNA]</scope>
    <source>
        <strain evidence="8 9">CA12</strain>
    </source>
</reference>
<evidence type="ECO:0000256" key="7">
    <source>
        <dbReference type="RuleBase" id="RU362048"/>
    </source>
</evidence>
<comment type="subcellular location">
    <subcellularLocation>
        <location evidence="1 7">Cell membrane</location>
        <topology evidence="1 7">Multi-pass membrane protein</topology>
    </subcellularLocation>
</comment>
<evidence type="ECO:0000256" key="3">
    <source>
        <dbReference type="ARBA" id="ARBA00022475"/>
    </source>
</evidence>
<accession>A0A517P816</accession>
<dbReference type="RefSeq" id="WP_145358399.1">
    <property type="nucleotide sequence ID" value="NZ_CP036265.1"/>
</dbReference>
<keyword evidence="5 7" id="KW-1133">Transmembrane helix</keyword>
<dbReference type="Pfam" id="PF01914">
    <property type="entry name" value="MarC"/>
    <property type="match status" value="1"/>
</dbReference>
<keyword evidence="6 7" id="KW-0472">Membrane</keyword>
<dbReference type="EMBL" id="CP036265">
    <property type="protein sequence ID" value="QDT15517.1"/>
    <property type="molecule type" value="Genomic_DNA"/>
</dbReference>
<dbReference type="GO" id="GO:0005886">
    <property type="term" value="C:plasma membrane"/>
    <property type="evidence" value="ECO:0007669"/>
    <property type="project" value="UniProtKB-SubCell"/>
</dbReference>
<feature type="transmembrane region" description="Helical" evidence="7">
    <location>
        <begin position="133"/>
        <end position="154"/>
    </location>
</feature>
<feature type="transmembrane region" description="Helical" evidence="7">
    <location>
        <begin position="175"/>
        <end position="200"/>
    </location>
</feature>
<feature type="transmembrane region" description="Helical" evidence="7">
    <location>
        <begin position="39"/>
        <end position="58"/>
    </location>
</feature>
<evidence type="ECO:0000256" key="5">
    <source>
        <dbReference type="ARBA" id="ARBA00022989"/>
    </source>
</evidence>
<dbReference type="PANTHER" id="PTHR33508:SF1">
    <property type="entry name" value="UPF0056 MEMBRANE PROTEIN YHCE"/>
    <property type="match status" value="1"/>
</dbReference>
<evidence type="ECO:0000256" key="6">
    <source>
        <dbReference type="ARBA" id="ARBA00023136"/>
    </source>
</evidence>
<dbReference type="OrthoDB" id="21094at2"/>
<feature type="transmembrane region" description="Helical" evidence="7">
    <location>
        <begin position="106"/>
        <end position="127"/>
    </location>
</feature>
<comment type="similarity">
    <text evidence="2 7">Belongs to the UPF0056 (MarC) family.</text>
</comment>
<name>A0A517P816_9PLAN</name>
<evidence type="ECO:0000313" key="8">
    <source>
        <dbReference type="EMBL" id="QDT15517.1"/>
    </source>
</evidence>
<dbReference type="InterPro" id="IPR002771">
    <property type="entry name" value="Multi_antbiot-R_MarC"/>
</dbReference>
<evidence type="ECO:0000256" key="1">
    <source>
        <dbReference type="ARBA" id="ARBA00004651"/>
    </source>
</evidence>
<organism evidence="8 9">
    <name type="scientific">Alienimonas californiensis</name>
    <dbReference type="NCBI Taxonomy" id="2527989"/>
    <lineage>
        <taxon>Bacteria</taxon>
        <taxon>Pseudomonadati</taxon>
        <taxon>Planctomycetota</taxon>
        <taxon>Planctomycetia</taxon>
        <taxon>Planctomycetales</taxon>
        <taxon>Planctomycetaceae</taxon>
        <taxon>Alienimonas</taxon>
    </lineage>
</organism>
<feature type="transmembrane region" description="Helical" evidence="7">
    <location>
        <begin position="6"/>
        <end position="27"/>
    </location>
</feature>
<keyword evidence="3" id="KW-1003">Cell membrane</keyword>
<feature type="transmembrane region" description="Helical" evidence="7">
    <location>
        <begin position="70"/>
        <end position="90"/>
    </location>
</feature>
<dbReference type="KEGG" id="acaf:CA12_16020"/>
<evidence type="ECO:0000256" key="4">
    <source>
        <dbReference type="ARBA" id="ARBA00022692"/>
    </source>
</evidence>
<protein>
    <recommendedName>
        <fullName evidence="7">UPF0056 membrane protein</fullName>
    </recommendedName>
</protein>